<dbReference type="PROSITE" id="PS50211">
    <property type="entry name" value="DENN"/>
    <property type="match status" value="1"/>
</dbReference>
<accession>T1GRB7</accession>
<dbReference type="PANTHER" id="PTHR12296">
    <property type="entry name" value="DENN DOMAIN-CONTAINING PROTEIN 4"/>
    <property type="match status" value="1"/>
</dbReference>
<keyword evidence="4" id="KW-1185">Reference proteome</keyword>
<dbReference type="InterPro" id="IPR043153">
    <property type="entry name" value="DENN_C"/>
</dbReference>
<name>T1GRB7_MEGSC</name>
<dbReference type="STRING" id="36166.T1GRB7"/>
<dbReference type="Gene3D" id="1.25.40.10">
    <property type="entry name" value="Tetratricopeptide repeat domain"/>
    <property type="match status" value="1"/>
</dbReference>
<reference evidence="4" key="1">
    <citation type="submission" date="2013-02" db="EMBL/GenBank/DDBJ databases">
        <authorList>
            <person name="Hughes D."/>
        </authorList>
    </citation>
    <scope>NUCLEOTIDE SEQUENCE</scope>
    <source>
        <strain>Durham</strain>
        <strain evidence="4">NC isolate 2 -- Noor lab</strain>
    </source>
</reference>
<sequence>MMSSAQNFQGPWIPGLTENCLQILLLALTEQKILIHSLRPATLTAVAEAVVSLLFPFKWQCPYIPLCPLGLAEVLHAPVPYLIGVDSRFFDLYEPPSDVTCIDLDTNTISNLTTKLLPKRATRILRQTLKQLEELDFYHIESTNSLDRDFKKKKREQHLEQRIQEAFLLFMTTILRGYRDFLVPISKAPTVGATDPNALFQMNAFLRSRDKSYHKFFQLLMKTQMYIRFIEECSFVSDGDHGLTFFDDCIEKISKYDDTPQDVRLVDWESNQNSSERTKIILPPDNIEIVNGDGYTYESFILDPTLLKFSKKSYLQKFIQQNISTAPGSPIARRTKHEIKMAHKLARKCQTHPETWSKYLLATCYSVYFLVLPSMLLKNPGKETRILRNAYDILVKASKLKITCDEFCYRIMMQLCGIHNLPVLAVRLHYLMKRSGVQPNALTYGFYNRHIRMVLNHSPSELI</sequence>
<feature type="domain" description="UDENN" evidence="2">
    <location>
        <begin position="1"/>
        <end position="241"/>
    </location>
</feature>
<evidence type="ECO:0000313" key="3">
    <source>
        <dbReference type="EnsemblMetazoa" id="MESCA006197-PA"/>
    </source>
</evidence>
<dbReference type="EMBL" id="CAQQ02163389">
    <property type="status" value="NOT_ANNOTATED_CDS"/>
    <property type="molecule type" value="Genomic_DNA"/>
</dbReference>
<evidence type="ECO:0000256" key="1">
    <source>
        <dbReference type="PROSITE-ProRule" id="PRU00708"/>
    </source>
</evidence>
<evidence type="ECO:0000313" key="4">
    <source>
        <dbReference type="Proteomes" id="UP000015102"/>
    </source>
</evidence>
<dbReference type="GO" id="GO:0032483">
    <property type="term" value="P:regulation of Rab protein signal transduction"/>
    <property type="evidence" value="ECO:0007669"/>
    <property type="project" value="TreeGrafter"/>
</dbReference>
<dbReference type="EMBL" id="CAQQ02163390">
    <property type="status" value="NOT_ANNOTATED_CDS"/>
    <property type="molecule type" value="Genomic_DNA"/>
</dbReference>
<dbReference type="Proteomes" id="UP000015102">
    <property type="component" value="Unassembled WGS sequence"/>
</dbReference>
<dbReference type="InterPro" id="IPR005112">
    <property type="entry name" value="dDENN_dom"/>
</dbReference>
<protein>
    <recommendedName>
        <fullName evidence="2">UDENN domain-containing protein</fullName>
    </recommendedName>
</protein>
<feature type="repeat" description="PPR" evidence="1">
    <location>
        <begin position="405"/>
        <end position="439"/>
    </location>
</feature>
<dbReference type="SMART" id="SM00801">
    <property type="entry name" value="dDENN"/>
    <property type="match status" value="1"/>
</dbReference>
<proteinExistence type="predicted"/>
<dbReference type="InterPro" id="IPR002885">
    <property type="entry name" value="PPR_rpt"/>
</dbReference>
<dbReference type="Gene3D" id="3.40.50.11500">
    <property type="match status" value="1"/>
</dbReference>
<evidence type="ECO:0000259" key="2">
    <source>
        <dbReference type="PROSITE" id="PS50211"/>
    </source>
</evidence>
<organism evidence="3 4">
    <name type="scientific">Megaselia scalaris</name>
    <name type="common">Humpbacked fly</name>
    <name type="synonym">Phora scalaris</name>
    <dbReference type="NCBI Taxonomy" id="36166"/>
    <lineage>
        <taxon>Eukaryota</taxon>
        <taxon>Metazoa</taxon>
        <taxon>Ecdysozoa</taxon>
        <taxon>Arthropoda</taxon>
        <taxon>Hexapoda</taxon>
        <taxon>Insecta</taxon>
        <taxon>Pterygota</taxon>
        <taxon>Neoptera</taxon>
        <taxon>Endopterygota</taxon>
        <taxon>Diptera</taxon>
        <taxon>Brachycera</taxon>
        <taxon>Muscomorpha</taxon>
        <taxon>Platypezoidea</taxon>
        <taxon>Phoridae</taxon>
        <taxon>Megaseliini</taxon>
        <taxon>Megaselia</taxon>
    </lineage>
</organism>
<dbReference type="PROSITE" id="PS51375">
    <property type="entry name" value="PPR"/>
    <property type="match status" value="1"/>
</dbReference>
<dbReference type="SMART" id="SM00799">
    <property type="entry name" value="DENN"/>
    <property type="match status" value="1"/>
</dbReference>
<dbReference type="EMBL" id="CAQQ02163391">
    <property type="status" value="NOT_ANNOTATED_CDS"/>
    <property type="molecule type" value="Genomic_DNA"/>
</dbReference>
<dbReference type="PANTHER" id="PTHR12296:SF30">
    <property type="entry name" value="DENN DOMAIN-CONTAINING PROTEIN CRAG"/>
    <property type="match status" value="1"/>
</dbReference>
<dbReference type="InterPro" id="IPR037516">
    <property type="entry name" value="Tripartite_DENN"/>
</dbReference>
<dbReference type="InterPro" id="IPR001194">
    <property type="entry name" value="cDENN_dom"/>
</dbReference>
<dbReference type="Pfam" id="PF02141">
    <property type="entry name" value="DENN"/>
    <property type="match status" value="1"/>
</dbReference>
<dbReference type="EnsemblMetazoa" id="MESCA006197-RA">
    <property type="protein sequence ID" value="MESCA006197-PA"/>
    <property type="gene ID" value="MESCA006197"/>
</dbReference>
<dbReference type="InterPro" id="IPR011990">
    <property type="entry name" value="TPR-like_helical_dom_sf"/>
</dbReference>
<dbReference type="AlphaFoldDB" id="T1GRB7"/>
<dbReference type="HOGENOM" id="CLU_590921_0_0_1"/>
<dbReference type="GO" id="GO:0005085">
    <property type="term" value="F:guanyl-nucleotide exchange factor activity"/>
    <property type="evidence" value="ECO:0007669"/>
    <property type="project" value="UniProtKB-ARBA"/>
</dbReference>
<dbReference type="GO" id="GO:0031410">
    <property type="term" value="C:cytoplasmic vesicle"/>
    <property type="evidence" value="ECO:0007669"/>
    <property type="project" value="TreeGrafter"/>
</dbReference>
<dbReference type="InterPro" id="IPR051696">
    <property type="entry name" value="DENN_Domain_GEFs"/>
</dbReference>
<dbReference type="Pfam" id="PF03455">
    <property type="entry name" value="dDENN"/>
    <property type="match status" value="1"/>
</dbReference>
<reference evidence="3" key="2">
    <citation type="submission" date="2015-06" db="UniProtKB">
        <authorList>
            <consortium name="EnsemblMetazoa"/>
        </authorList>
    </citation>
    <scope>IDENTIFICATION</scope>
</reference>